<evidence type="ECO:0000313" key="1">
    <source>
        <dbReference type="EMBL" id="EPF31412.1"/>
    </source>
</evidence>
<reference evidence="1 2" key="1">
    <citation type="submission" date="2013-04" db="EMBL/GenBank/DDBJ databases">
        <title>The Genome Sequence of Treponema maltophilum ATCC 51939.</title>
        <authorList>
            <consortium name="The Broad Institute Genomics Platform"/>
            <person name="Earl A."/>
            <person name="Ward D."/>
            <person name="Feldgarden M."/>
            <person name="Gevers D."/>
            <person name="Leonetti C."/>
            <person name="Blanton J.M."/>
            <person name="Dewhirst F.E."/>
            <person name="Izard J."/>
            <person name="Walker B."/>
            <person name="Young S."/>
            <person name="Zeng Q."/>
            <person name="Gargeya S."/>
            <person name="Fitzgerald M."/>
            <person name="Haas B."/>
            <person name="Abouelleil A."/>
            <person name="Allen A.W."/>
            <person name="Alvarado L."/>
            <person name="Arachchi H.M."/>
            <person name="Berlin A.M."/>
            <person name="Chapman S.B."/>
            <person name="Gainer-Dewar J."/>
            <person name="Goldberg J."/>
            <person name="Griggs A."/>
            <person name="Gujja S."/>
            <person name="Hansen M."/>
            <person name="Howarth C."/>
            <person name="Imamovic A."/>
            <person name="Ireland A."/>
            <person name="Larimer J."/>
            <person name="McCowan C."/>
            <person name="Murphy C."/>
            <person name="Pearson M."/>
            <person name="Poon T.W."/>
            <person name="Priest M."/>
            <person name="Roberts A."/>
            <person name="Saif S."/>
            <person name="Shea T."/>
            <person name="Sisk P."/>
            <person name="Sykes S."/>
            <person name="Wortman J."/>
            <person name="Nusbaum C."/>
            <person name="Birren B."/>
        </authorList>
    </citation>
    <scope>NUCLEOTIDE SEQUENCE [LARGE SCALE GENOMIC DNA]</scope>
    <source>
        <strain evidence="1 2">ATCC 51939</strain>
    </source>
</reference>
<dbReference type="OrthoDB" id="9775557at2"/>
<proteinExistence type="predicted"/>
<dbReference type="Proteomes" id="UP000014541">
    <property type="component" value="Unassembled WGS sequence"/>
</dbReference>
<dbReference type="EMBL" id="ATFF01000006">
    <property type="protein sequence ID" value="EPF31412.1"/>
    <property type="molecule type" value="Genomic_DNA"/>
</dbReference>
<protein>
    <recommendedName>
        <fullName evidence="3">Maspardin</fullName>
    </recommendedName>
</protein>
<dbReference type="eggNOG" id="ENOG5031S9R">
    <property type="taxonomic scope" value="Bacteria"/>
</dbReference>
<dbReference type="Gene3D" id="3.40.50.1820">
    <property type="entry name" value="alpha/beta hydrolase"/>
    <property type="match status" value="1"/>
</dbReference>
<dbReference type="HOGENOM" id="CLU_2083847_0_0_12"/>
<organism evidence="1 2">
    <name type="scientific">Treponema maltophilum ATCC 51939</name>
    <dbReference type="NCBI Taxonomy" id="1125699"/>
    <lineage>
        <taxon>Bacteria</taxon>
        <taxon>Pseudomonadati</taxon>
        <taxon>Spirochaetota</taxon>
        <taxon>Spirochaetia</taxon>
        <taxon>Spirochaetales</taxon>
        <taxon>Treponemataceae</taxon>
        <taxon>Treponema</taxon>
    </lineage>
</organism>
<dbReference type="AlphaFoldDB" id="S3KGQ7"/>
<keyword evidence="2" id="KW-1185">Reference proteome</keyword>
<comment type="caution">
    <text evidence="1">The sequence shown here is derived from an EMBL/GenBank/DDBJ whole genome shotgun (WGS) entry which is preliminary data.</text>
</comment>
<name>S3KGQ7_TREMA</name>
<sequence length="117" mass="13265">MYLVGGTGCSIVWFNHLKQMEKDYQILTFDYPMEINNIEELADFVIKFVGQLKIENPIFIGASLGGFLAQLIMRKYKSTDVAYALYSTSALSVSAIDGLKKQYKSYGFMLKLMKIVP</sequence>
<gene>
    <name evidence="1" type="ORF">HMPREF9194_01758</name>
</gene>
<dbReference type="SUPFAM" id="SSF53474">
    <property type="entry name" value="alpha/beta-Hydrolases"/>
    <property type="match status" value="1"/>
</dbReference>
<evidence type="ECO:0008006" key="3">
    <source>
        <dbReference type="Google" id="ProtNLM"/>
    </source>
</evidence>
<accession>S3KGQ7</accession>
<evidence type="ECO:0000313" key="2">
    <source>
        <dbReference type="Proteomes" id="UP000014541"/>
    </source>
</evidence>
<dbReference type="InterPro" id="IPR029058">
    <property type="entry name" value="AB_hydrolase_fold"/>
</dbReference>